<keyword evidence="2" id="KW-1185">Reference proteome</keyword>
<proteinExistence type="predicted"/>
<protein>
    <submittedName>
        <fullName evidence="1">Uncharacterized protein</fullName>
    </submittedName>
</protein>
<name>A0ABQ9CLQ2_9PASS</name>
<comment type="caution">
    <text evidence="1">The sequence shown here is derived from an EMBL/GenBank/DDBJ whole genome shotgun (WGS) entry which is preliminary data.</text>
</comment>
<organism evidence="1 2">
    <name type="scientific">Willisornis vidua</name>
    <name type="common">Xingu scale-backed antbird</name>
    <dbReference type="NCBI Taxonomy" id="1566151"/>
    <lineage>
        <taxon>Eukaryota</taxon>
        <taxon>Metazoa</taxon>
        <taxon>Chordata</taxon>
        <taxon>Craniata</taxon>
        <taxon>Vertebrata</taxon>
        <taxon>Euteleostomi</taxon>
        <taxon>Archelosauria</taxon>
        <taxon>Archosauria</taxon>
        <taxon>Dinosauria</taxon>
        <taxon>Saurischia</taxon>
        <taxon>Theropoda</taxon>
        <taxon>Coelurosauria</taxon>
        <taxon>Aves</taxon>
        <taxon>Neognathae</taxon>
        <taxon>Neoaves</taxon>
        <taxon>Telluraves</taxon>
        <taxon>Australaves</taxon>
        <taxon>Passeriformes</taxon>
        <taxon>Thamnophilidae</taxon>
        <taxon>Willisornis</taxon>
    </lineage>
</organism>
<sequence>MNHQWAQVAKKASGILASIKNSVVSSTTAVIVLLYLASEVYTFETTVIWSSLAEIGHIQVVMKGQMDKQEHHGHITSFPQA</sequence>
<evidence type="ECO:0000313" key="2">
    <source>
        <dbReference type="Proteomes" id="UP001145742"/>
    </source>
</evidence>
<gene>
    <name evidence="1" type="ORF">WISP_146240</name>
</gene>
<dbReference type="EMBL" id="WHWB01034781">
    <property type="protein sequence ID" value="KAJ7404302.1"/>
    <property type="molecule type" value="Genomic_DNA"/>
</dbReference>
<dbReference type="Proteomes" id="UP001145742">
    <property type="component" value="Unassembled WGS sequence"/>
</dbReference>
<reference evidence="1" key="1">
    <citation type="submission" date="2019-10" db="EMBL/GenBank/DDBJ databases">
        <authorList>
            <person name="Soares A.E.R."/>
            <person name="Aleixo A."/>
            <person name="Schneider P."/>
            <person name="Miyaki C.Y."/>
            <person name="Schneider M.P."/>
            <person name="Mello C."/>
            <person name="Vasconcelos A.T.R."/>
        </authorList>
    </citation>
    <scope>NUCLEOTIDE SEQUENCE</scope>
    <source>
        <tissue evidence="1">Muscle</tissue>
    </source>
</reference>
<evidence type="ECO:0000313" key="1">
    <source>
        <dbReference type="EMBL" id="KAJ7404302.1"/>
    </source>
</evidence>
<accession>A0ABQ9CLQ2</accession>